<keyword evidence="4" id="KW-0560">Oxidoreductase</keyword>
<proteinExistence type="inferred from homology"/>
<dbReference type="GO" id="GO:0016491">
    <property type="term" value="F:oxidoreductase activity"/>
    <property type="evidence" value="ECO:0007669"/>
    <property type="project" value="UniProtKB-KW"/>
</dbReference>
<gene>
    <name evidence="6" type="ORF">AAE3_LOCUS854</name>
</gene>
<dbReference type="InterPro" id="IPR050416">
    <property type="entry name" value="FAD-linked_Oxidoreductase"/>
</dbReference>
<accession>A0A8S0VQ35</accession>
<keyword evidence="7" id="KW-1185">Reference proteome</keyword>
<dbReference type="AlphaFoldDB" id="A0A8S0VQ35"/>
<dbReference type="EMBL" id="CACVBS010000001">
    <property type="protein sequence ID" value="CAA7257492.1"/>
    <property type="molecule type" value="Genomic_DNA"/>
</dbReference>
<name>A0A8S0VQ35_CYCAE</name>
<evidence type="ECO:0000313" key="6">
    <source>
        <dbReference type="EMBL" id="CAA7257492.1"/>
    </source>
</evidence>
<feature type="domain" description="FAD-binding PCMH-type" evidence="5">
    <location>
        <begin position="81"/>
        <end position="252"/>
    </location>
</feature>
<sequence>MMILQHTFHPSPIMRFDAYVLAASIFNATIGRITPRNNDSTSRSAFRTCRRIQSALGPDVVQLSGAEYSATASSAWSLFNAASQPTCIVFPQSAKDVQVAMGAIFQDKIHYAVQSGGHSAMTGWNTVQDGVLFFFSRMKNASYDAVKDTITLQPGIRWGEALTELESLGVAPMGGRFGDVGTGLLLGGGLSYLSGEHGFSSDAYVELDVVLVTGKLVTATATNEYSDLFWALKGGANRFGIVTRYEVQAIHTGTNAEKNWFGGFIMYPNSSADALLQATEKFVRIVSDPRASLLMVFGYTANGTEVTPIHLLSLFYHGSALPEPIFGDFLSIPATLTQLSPVSYVEANSLLGPGADRGFGHLFGASAFNNSVGVETYFTSFREFSDYTLKSKIPSPQMCSRSRQS</sequence>
<evidence type="ECO:0000313" key="7">
    <source>
        <dbReference type="Proteomes" id="UP000467700"/>
    </source>
</evidence>
<evidence type="ECO:0000259" key="5">
    <source>
        <dbReference type="PROSITE" id="PS51387"/>
    </source>
</evidence>
<evidence type="ECO:0000256" key="2">
    <source>
        <dbReference type="ARBA" id="ARBA00022630"/>
    </source>
</evidence>
<evidence type="ECO:0000256" key="4">
    <source>
        <dbReference type="ARBA" id="ARBA00023002"/>
    </source>
</evidence>
<evidence type="ECO:0000256" key="1">
    <source>
        <dbReference type="ARBA" id="ARBA00005466"/>
    </source>
</evidence>
<comment type="caution">
    <text evidence="6">The sequence shown here is derived from an EMBL/GenBank/DDBJ whole genome shotgun (WGS) entry which is preliminary data.</text>
</comment>
<evidence type="ECO:0000256" key="3">
    <source>
        <dbReference type="ARBA" id="ARBA00022827"/>
    </source>
</evidence>
<dbReference type="PROSITE" id="PS51387">
    <property type="entry name" value="FAD_PCMH"/>
    <property type="match status" value="1"/>
</dbReference>
<reference evidence="6 7" key="1">
    <citation type="submission" date="2020-01" db="EMBL/GenBank/DDBJ databases">
        <authorList>
            <person name="Gupta K D."/>
        </authorList>
    </citation>
    <scope>NUCLEOTIDE SEQUENCE [LARGE SCALE GENOMIC DNA]</scope>
</reference>
<dbReference type="PANTHER" id="PTHR42973:SF13">
    <property type="entry name" value="FAD-BINDING PCMH-TYPE DOMAIN-CONTAINING PROTEIN"/>
    <property type="match status" value="1"/>
</dbReference>
<keyword evidence="3" id="KW-0274">FAD</keyword>
<dbReference type="InterPro" id="IPR006094">
    <property type="entry name" value="Oxid_FAD_bind_N"/>
</dbReference>
<dbReference type="InterPro" id="IPR016169">
    <property type="entry name" value="FAD-bd_PCMH_sub2"/>
</dbReference>
<protein>
    <recommendedName>
        <fullName evidence="5">FAD-binding PCMH-type domain-containing protein</fullName>
    </recommendedName>
</protein>
<organism evidence="6 7">
    <name type="scientific">Cyclocybe aegerita</name>
    <name type="common">Black poplar mushroom</name>
    <name type="synonym">Agrocybe aegerita</name>
    <dbReference type="NCBI Taxonomy" id="1973307"/>
    <lineage>
        <taxon>Eukaryota</taxon>
        <taxon>Fungi</taxon>
        <taxon>Dikarya</taxon>
        <taxon>Basidiomycota</taxon>
        <taxon>Agaricomycotina</taxon>
        <taxon>Agaricomycetes</taxon>
        <taxon>Agaricomycetidae</taxon>
        <taxon>Agaricales</taxon>
        <taxon>Agaricineae</taxon>
        <taxon>Bolbitiaceae</taxon>
        <taxon>Cyclocybe</taxon>
    </lineage>
</organism>
<dbReference type="OrthoDB" id="2151789at2759"/>
<keyword evidence="2" id="KW-0285">Flavoprotein</keyword>
<dbReference type="InterPro" id="IPR016166">
    <property type="entry name" value="FAD-bd_PCMH"/>
</dbReference>
<dbReference type="SUPFAM" id="SSF56176">
    <property type="entry name" value="FAD-binding/transporter-associated domain-like"/>
    <property type="match status" value="1"/>
</dbReference>
<dbReference type="Pfam" id="PF01565">
    <property type="entry name" value="FAD_binding_4"/>
    <property type="match status" value="1"/>
</dbReference>
<comment type="similarity">
    <text evidence="1">Belongs to the oxygen-dependent FAD-linked oxidoreductase family.</text>
</comment>
<dbReference type="Proteomes" id="UP000467700">
    <property type="component" value="Unassembled WGS sequence"/>
</dbReference>
<dbReference type="InterPro" id="IPR036318">
    <property type="entry name" value="FAD-bd_PCMH-like_sf"/>
</dbReference>
<dbReference type="Gene3D" id="3.30.465.10">
    <property type="match status" value="1"/>
</dbReference>
<dbReference type="PANTHER" id="PTHR42973">
    <property type="entry name" value="BINDING OXIDOREDUCTASE, PUTATIVE (AFU_ORTHOLOGUE AFUA_1G17690)-RELATED"/>
    <property type="match status" value="1"/>
</dbReference>
<dbReference type="GO" id="GO:0071949">
    <property type="term" value="F:FAD binding"/>
    <property type="evidence" value="ECO:0007669"/>
    <property type="project" value="InterPro"/>
</dbReference>